<sequence length="121" mass="14063">MTNEQAASRFEHDYECYENVAATIGVIGGKWKMLIMWHVNQGSIRYNELRRSIPGISQKMLSQQLKELEQDGIIHREVYPETPPRVEYNITDYGHTLDPIFDLMDAWGETHRQTVGRGRTP</sequence>
<dbReference type="InterPro" id="IPR002577">
    <property type="entry name" value="HTH_HxlR"/>
</dbReference>
<proteinExistence type="predicted"/>
<dbReference type="CDD" id="cd00090">
    <property type="entry name" value="HTH_ARSR"/>
    <property type="match status" value="1"/>
</dbReference>
<dbReference type="Gene3D" id="1.10.10.10">
    <property type="entry name" value="Winged helix-like DNA-binding domain superfamily/Winged helix DNA-binding domain"/>
    <property type="match status" value="1"/>
</dbReference>
<evidence type="ECO:0000313" key="6">
    <source>
        <dbReference type="Proteomes" id="UP000632125"/>
    </source>
</evidence>
<reference evidence="5" key="1">
    <citation type="submission" date="2020-09" db="EMBL/GenBank/DDBJ databases">
        <title>A novel bacterium of genus Paenibacillus, isolated from South China Sea.</title>
        <authorList>
            <person name="Huang H."/>
            <person name="Mo K."/>
            <person name="Hu Y."/>
        </authorList>
    </citation>
    <scope>NUCLEOTIDE SEQUENCE</scope>
    <source>
        <strain evidence="5">IB182493</strain>
    </source>
</reference>
<dbReference type="SUPFAM" id="SSF46785">
    <property type="entry name" value="Winged helix' DNA-binding domain"/>
    <property type="match status" value="1"/>
</dbReference>
<evidence type="ECO:0000256" key="1">
    <source>
        <dbReference type="ARBA" id="ARBA00023015"/>
    </source>
</evidence>
<evidence type="ECO:0000256" key="3">
    <source>
        <dbReference type="ARBA" id="ARBA00023163"/>
    </source>
</evidence>
<keyword evidence="6" id="KW-1185">Reference proteome</keyword>
<keyword evidence="1" id="KW-0805">Transcription regulation</keyword>
<dbReference type="EMBL" id="JACXIY010000019">
    <property type="protein sequence ID" value="MBD2870265.1"/>
    <property type="molecule type" value="Genomic_DNA"/>
</dbReference>
<comment type="caution">
    <text evidence="5">The sequence shown here is derived from an EMBL/GenBank/DDBJ whole genome shotgun (WGS) entry which is preliminary data.</text>
</comment>
<dbReference type="PANTHER" id="PTHR33204:SF29">
    <property type="entry name" value="TRANSCRIPTIONAL REGULATOR"/>
    <property type="match status" value="1"/>
</dbReference>
<name>A0A927CRF3_9BACL</name>
<dbReference type="AlphaFoldDB" id="A0A927CRF3"/>
<keyword evidence="3" id="KW-0804">Transcription</keyword>
<dbReference type="GO" id="GO:0003677">
    <property type="term" value="F:DNA binding"/>
    <property type="evidence" value="ECO:0007669"/>
    <property type="project" value="UniProtKB-KW"/>
</dbReference>
<evidence type="ECO:0000313" key="5">
    <source>
        <dbReference type="EMBL" id="MBD2870265.1"/>
    </source>
</evidence>
<keyword evidence="2" id="KW-0238">DNA-binding</keyword>
<dbReference type="InterPro" id="IPR011991">
    <property type="entry name" value="ArsR-like_HTH"/>
</dbReference>
<evidence type="ECO:0000259" key="4">
    <source>
        <dbReference type="PROSITE" id="PS51118"/>
    </source>
</evidence>
<dbReference type="RefSeq" id="WP_190863259.1">
    <property type="nucleotide sequence ID" value="NZ_JACXIY010000019.1"/>
</dbReference>
<accession>A0A927CRF3</accession>
<dbReference type="PANTHER" id="PTHR33204">
    <property type="entry name" value="TRANSCRIPTIONAL REGULATOR, MARR FAMILY"/>
    <property type="match status" value="1"/>
</dbReference>
<gene>
    <name evidence="5" type="ORF">IDH41_16920</name>
</gene>
<protein>
    <submittedName>
        <fullName evidence="5">Helix-turn-helix transcriptional regulator</fullName>
    </submittedName>
</protein>
<dbReference type="PROSITE" id="PS51118">
    <property type="entry name" value="HTH_HXLR"/>
    <property type="match status" value="1"/>
</dbReference>
<evidence type="ECO:0000256" key="2">
    <source>
        <dbReference type="ARBA" id="ARBA00023125"/>
    </source>
</evidence>
<dbReference type="Pfam" id="PF01638">
    <property type="entry name" value="HxlR"/>
    <property type="match status" value="1"/>
</dbReference>
<feature type="domain" description="HTH hxlR-type" evidence="4">
    <location>
        <begin position="16"/>
        <end position="116"/>
    </location>
</feature>
<dbReference type="Proteomes" id="UP000632125">
    <property type="component" value="Unassembled WGS sequence"/>
</dbReference>
<dbReference type="InterPro" id="IPR036390">
    <property type="entry name" value="WH_DNA-bd_sf"/>
</dbReference>
<dbReference type="InterPro" id="IPR036388">
    <property type="entry name" value="WH-like_DNA-bd_sf"/>
</dbReference>
<organism evidence="5 6">
    <name type="scientific">Paenibacillus arenilitoris</name>
    <dbReference type="NCBI Taxonomy" id="2772299"/>
    <lineage>
        <taxon>Bacteria</taxon>
        <taxon>Bacillati</taxon>
        <taxon>Bacillota</taxon>
        <taxon>Bacilli</taxon>
        <taxon>Bacillales</taxon>
        <taxon>Paenibacillaceae</taxon>
        <taxon>Paenibacillus</taxon>
    </lineage>
</organism>